<dbReference type="CDD" id="cd06530">
    <property type="entry name" value="S26_SPase_I"/>
    <property type="match status" value="1"/>
</dbReference>
<keyword evidence="2 5" id="KW-0812">Transmembrane</keyword>
<gene>
    <name evidence="7" type="ORF">ENP88_04750</name>
</gene>
<dbReference type="GO" id="GO:0006465">
    <property type="term" value="P:signal peptide processing"/>
    <property type="evidence" value="ECO:0007669"/>
    <property type="project" value="InterPro"/>
</dbReference>
<dbReference type="GO" id="GO:0004252">
    <property type="term" value="F:serine-type endopeptidase activity"/>
    <property type="evidence" value="ECO:0007669"/>
    <property type="project" value="InterPro"/>
</dbReference>
<dbReference type="GO" id="GO:0016020">
    <property type="term" value="C:membrane"/>
    <property type="evidence" value="ECO:0007669"/>
    <property type="project" value="UniProtKB-SubCell"/>
</dbReference>
<evidence type="ECO:0000259" key="6">
    <source>
        <dbReference type="Pfam" id="PF10502"/>
    </source>
</evidence>
<dbReference type="SUPFAM" id="SSF51306">
    <property type="entry name" value="LexA/Signal peptidase"/>
    <property type="match status" value="1"/>
</dbReference>
<dbReference type="InterPro" id="IPR036286">
    <property type="entry name" value="LexA/Signal_pep-like_sf"/>
</dbReference>
<evidence type="ECO:0000256" key="2">
    <source>
        <dbReference type="ARBA" id="ARBA00022692"/>
    </source>
</evidence>
<evidence type="ECO:0000313" key="7">
    <source>
        <dbReference type="EMBL" id="HEH35452.1"/>
    </source>
</evidence>
<dbReference type="PANTHER" id="PTHR10806">
    <property type="entry name" value="SIGNAL PEPTIDASE COMPLEX CATALYTIC SUBUNIT SEC11"/>
    <property type="match status" value="1"/>
</dbReference>
<accession>A0A7J2TK91</accession>
<keyword evidence="3 5" id="KW-1133">Transmembrane helix</keyword>
<reference evidence="7" key="1">
    <citation type="journal article" date="2020" name="mSystems">
        <title>Genome- and Community-Level Interaction Insights into Carbon Utilization and Element Cycling Functions of Hydrothermarchaeota in Hydrothermal Sediment.</title>
        <authorList>
            <person name="Zhou Z."/>
            <person name="Liu Y."/>
            <person name="Xu W."/>
            <person name="Pan J."/>
            <person name="Luo Z.H."/>
            <person name="Li M."/>
        </authorList>
    </citation>
    <scope>NUCLEOTIDE SEQUENCE [LARGE SCALE GENOMIC DNA]</scope>
    <source>
        <strain evidence="7">SpSt-26</strain>
    </source>
</reference>
<keyword evidence="4 5" id="KW-0472">Membrane</keyword>
<evidence type="ECO:0000256" key="4">
    <source>
        <dbReference type="ARBA" id="ARBA00023136"/>
    </source>
</evidence>
<evidence type="ECO:0000256" key="3">
    <source>
        <dbReference type="ARBA" id="ARBA00022989"/>
    </source>
</evidence>
<organism evidence="7">
    <name type="scientific">Archaeoglobus fulgidus</name>
    <dbReference type="NCBI Taxonomy" id="2234"/>
    <lineage>
        <taxon>Archaea</taxon>
        <taxon>Methanobacteriati</taxon>
        <taxon>Methanobacteriota</taxon>
        <taxon>Archaeoglobi</taxon>
        <taxon>Archaeoglobales</taxon>
        <taxon>Archaeoglobaceae</taxon>
        <taxon>Archaeoglobus</taxon>
    </lineage>
</organism>
<dbReference type="PROSITE" id="PS51257">
    <property type="entry name" value="PROKAR_LIPOPROTEIN"/>
    <property type="match status" value="1"/>
</dbReference>
<dbReference type="Pfam" id="PF10502">
    <property type="entry name" value="Peptidase_S26"/>
    <property type="match status" value="1"/>
</dbReference>
<dbReference type="PANTHER" id="PTHR10806:SF6">
    <property type="entry name" value="SIGNAL PEPTIDASE COMPLEX CATALYTIC SUBUNIT SEC11"/>
    <property type="match status" value="1"/>
</dbReference>
<dbReference type="InterPro" id="IPR019533">
    <property type="entry name" value="Peptidase_S26"/>
</dbReference>
<dbReference type="Gene3D" id="2.10.109.10">
    <property type="entry name" value="Umud Fragment, subunit A"/>
    <property type="match status" value="1"/>
</dbReference>
<evidence type="ECO:0000256" key="1">
    <source>
        <dbReference type="ARBA" id="ARBA00004370"/>
    </source>
</evidence>
<protein>
    <submittedName>
        <fullName evidence="7">S26 family signal peptidase</fullName>
    </submittedName>
</protein>
<name>A0A7J2TK91_ARCFL</name>
<dbReference type="EMBL" id="DSLA01000074">
    <property type="protein sequence ID" value="HEH35452.1"/>
    <property type="molecule type" value="Genomic_DNA"/>
</dbReference>
<evidence type="ECO:0000256" key="5">
    <source>
        <dbReference type="SAM" id="Phobius"/>
    </source>
</evidence>
<feature type="domain" description="Peptidase S26" evidence="6">
    <location>
        <begin position="17"/>
        <end position="140"/>
    </location>
</feature>
<feature type="transmembrane region" description="Helical" evidence="5">
    <location>
        <begin position="14"/>
        <end position="38"/>
    </location>
</feature>
<sequence length="185" mass="20593">MSNKSRALRFIKDLVSTVIFLIAVVGVGIAITGCWPFMVAVESGSMQPNLMPGDVVILMHPSRVGLVTWEEGKERGYRSFGDYGDVIVYYPNGNGKPVIHRAIAYVEKGERIPILSKGELIYSENRAIISGYITQGDANRVPDQLALLRISDKTEQVMPVQEEWIVGVAKFRIPLIGYFRLLIPI</sequence>
<dbReference type="AlphaFoldDB" id="A0A7J2TK91"/>
<proteinExistence type="predicted"/>
<comment type="subcellular location">
    <subcellularLocation>
        <location evidence="1">Membrane</location>
    </subcellularLocation>
</comment>
<comment type="caution">
    <text evidence="7">The sequence shown here is derived from an EMBL/GenBank/DDBJ whole genome shotgun (WGS) entry which is preliminary data.</text>
</comment>
<dbReference type="InterPro" id="IPR001733">
    <property type="entry name" value="Peptidase_S26B"/>
</dbReference>